<keyword evidence="1" id="KW-0472">Membrane</keyword>
<feature type="transmembrane region" description="Helical" evidence="1">
    <location>
        <begin position="415"/>
        <end position="436"/>
    </location>
</feature>
<dbReference type="EMBL" id="LK996017">
    <property type="protein sequence ID" value="CDX04853.1"/>
    <property type="molecule type" value="Genomic_DNA"/>
</dbReference>
<feature type="transmembrane region" description="Helical" evidence="1">
    <location>
        <begin position="382"/>
        <end position="403"/>
    </location>
</feature>
<dbReference type="InterPro" id="IPR003474">
    <property type="entry name" value="Glcn_transporter"/>
</dbReference>
<protein>
    <submittedName>
        <fullName evidence="2">Citrate transporter</fullName>
    </submittedName>
</protein>
<evidence type="ECO:0000313" key="3">
    <source>
        <dbReference type="EMBL" id="KTE93707.1"/>
    </source>
</evidence>
<dbReference type="GO" id="GO:0015128">
    <property type="term" value="F:gluconate transmembrane transporter activity"/>
    <property type="evidence" value="ECO:0007669"/>
    <property type="project" value="InterPro"/>
</dbReference>
<feature type="transmembrane region" description="Helical" evidence="1">
    <location>
        <begin position="185"/>
        <end position="203"/>
    </location>
</feature>
<keyword evidence="1" id="KW-0812">Transmembrane</keyword>
<evidence type="ECO:0000313" key="2">
    <source>
        <dbReference type="EMBL" id="CDX04853.1"/>
    </source>
</evidence>
<keyword evidence="1" id="KW-1133">Transmembrane helix</keyword>
<feature type="transmembrane region" description="Helical" evidence="1">
    <location>
        <begin position="6"/>
        <end position="39"/>
    </location>
</feature>
<feature type="transmembrane region" description="Helical" evidence="1">
    <location>
        <begin position="294"/>
        <end position="319"/>
    </location>
</feature>
<dbReference type="AlphaFoldDB" id="A0A098B7K9"/>
<name>A0A098B7K9_DESHA</name>
<sequence>MSWLAPIGVLLAIVILVVMAWKGFNIVIIAPFAAVLIILTNGMEFQTAFFAGKGAYLTAVGGFITSYLPIFILGALLGKYLEDSKATVSIANAIFKLVGKDSPMKVMVAISIIAAVLTYGGISLFIVIFTVVALCRPIFKELNLPWRLVMVPMIYGGTTFTMTMVPGVPSIQNVIPTQLGTTLTAAPLMSIVISLVSATYGYFMMKYELKRMVATGETYSESGQVVDLGDTSKVPPFFLAILPMLVLIIIIFVGSAMKIPNLVVPALLVAVVLAALCLNPYIPNQLKTLNAGATNSLLPIIFTAAAAGVGAVVFASPGFQVLQVGMSAAPGGALTQIPIITGFISMVTASASGALGIVIPTFGQTWIAAGIDPQVVHRISSLSSAVFSAMPHSGFLFSCMAVFGVRHKDVYRQMFLFGLCGGFLCLMVALLMAVTIY</sequence>
<dbReference type="PANTHER" id="PTHR30354">
    <property type="entry name" value="GNT FAMILY GLUCONATE TRANSPORTER"/>
    <property type="match status" value="1"/>
</dbReference>
<accession>A0A098B7K9</accession>
<gene>
    <name evidence="3" type="ORF">AT727_01770</name>
    <name evidence="2" type="ORF">DPCES_4967</name>
</gene>
<dbReference type="OrthoDB" id="86125at2"/>
<reference evidence="3 4" key="2">
    <citation type="submission" date="2015-12" db="EMBL/GenBank/DDBJ databases">
        <title>Draft Genome Sequence of Desulfitobacterium hafniense Strain DH, a Sulfate-reducing Bacterium Isolated from Paddy Soils.</title>
        <authorList>
            <person name="Bao P."/>
            <person name="Zhang X."/>
            <person name="Li G."/>
        </authorList>
    </citation>
    <scope>NUCLEOTIDE SEQUENCE [LARGE SCALE GENOMIC DNA]</scope>
    <source>
        <strain evidence="3 4">DH</strain>
    </source>
</reference>
<feature type="transmembrane region" description="Helical" evidence="1">
    <location>
        <begin position="106"/>
        <end position="134"/>
    </location>
</feature>
<evidence type="ECO:0000313" key="4">
    <source>
        <dbReference type="Proteomes" id="UP000054623"/>
    </source>
</evidence>
<proteinExistence type="predicted"/>
<feature type="transmembrane region" description="Helical" evidence="1">
    <location>
        <begin position="262"/>
        <end position="282"/>
    </location>
</feature>
<feature type="transmembrane region" description="Helical" evidence="1">
    <location>
        <begin position="55"/>
        <end position="77"/>
    </location>
</feature>
<dbReference type="PATRIC" id="fig|49338.4.peg.5344"/>
<reference evidence="2" key="1">
    <citation type="submission" date="2014-07" db="EMBL/GenBank/DDBJ databases">
        <authorList>
            <person name="Hornung V.Bastian."/>
        </authorList>
    </citation>
    <scope>NUCLEOTIDE SEQUENCE</scope>
    <source>
        <strain evidence="2">PCE-S</strain>
    </source>
</reference>
<feature type="transmembrane region" description="Helical" evidence="1">
    <location>
        <begin position="237"/>
        <end position="256"/>
    </location>
</feature>
<dbReference type="EMBL" id="LOCK01000001">
    <property type="protein sequence ID" value="KTE93707.1"/>
    <property type="molecule type" value="Genomic_DNA"/>
</dbReference>
<feature type="transmembrane region" description="Helical" evidence="1">
    <location>
        <begin position="146"/>
        <end position="165"/>
    </location>
</feature>
<dbReference type="GO" id="GO:0005886">
    <property type="term" value="C:plasma membrane"/>
    <property type="evidence" value="ECO:0007669"/>
    <property type="project" value="TreeGrafter"/>
</dbReference>
<feature type="transmembrane region" description="Helical" evidence="1">
    <location>
        <begin position="339"/>
        <end position="362"/>
    </location>
</feature>
<dbReference type="Proteomes" id="UP000054623">
    <property type="component" value="Unassembled WGS sequence"/>
</dbReference>
<evidence type="ECO:0000256" key="1">
    <source>
        <dbReference type="SAM" id="Phobius"/>
    </source>
</evidence>
<dbReference type="RefSeq" id="WP_011462067.1">
    <property type="nucleotide sequence ID" value="NZ_JAYFNZ010000007.1"/>
</dbReference>
<organism evidence="2">
    <name type="scientific">Desulfitobacterium hafniense</name>
    <name type="common">Desulfitobacterium frappieri</name>
    <dbReference type="NCBI Taxonomy" id="49338"/>
    <lineage>
        <taxon>Bacteria</taxon>
        <taxon>Bacillati</taxon>
        <taxon>Bacillota</taxon>
        <taxon>Clostridia</taxon>
        <taxon>Eubacteriales</taxon>
        <taxon>Desulfitobacteriaceae</taxon>
        <taxon>Desulfitobacterium</taxon>
    </lineage>
</organism>
<dbReference type="PANTHER" id="PTHR30354:SF7">
    <property type="entry name" value="BLL7963 PROTEIN"/>
    <property type="match status" value="1"/>
</dbReference>